<comment type="subcellular location">
    <subcellularLocation>
        <location evidence="2">Cytoplasm</location>
    </subcellularLocation>
    <subcellularLocation>
        <location evidence="1">Nucleus</location>
    </subcellularLocation>
</comment>
<evidence type="ECO:0000256" key="10">
    <source>
        <dbReference type="SAM" id="Coils"/>
    </source>
</evidence>
<dbReference type="InterPro" id="IPR018866">
    <property type="entry name" value="Znf-4CXXC_R1"/>
</dbReference>
<accession>A0ABM4VA32</accession>
<dbReference type="InterPro" id="IPR018501">
    <property type="entry name" value="DDT_dom"/>
</dbReference>
<evidence type="ECO:0000256" key="9">
    <source>
        <dbReference type="ARBA" id="ARBA00023242"/>
    </source>
</evidence>
<keyword evidence="5" id="KW-0597">Phosphoprotein</keyword>
<feature type="region of interest" description="Disordered" evidence="11">
    <location>
        <begin position="284"/>
        <end position="320"/>
    </location>
</feature>
<evidence type="ECO:0000256" key="7">
    <source>
        <dbReference type="ARBA" id="ARBA00023015"/>
    </source>
</evidence>
<evidence type="ECO:0000256" key="5">
    <source>
        <dbReference type="ARBA" id="ARBA00022553"/>
    </source>
</evidence>
<dbReference type="PANTHER" id="PTHR31169:SF8">
    <property type="entry name" value="ZINC-FINGER DOMAIN OF MONOAMINE-OXIDASE A REPRESSOR R1 PROTEIN"/>
    <property type="match status" value="1"/>
</dbReference>
<dbReference type="GeneID" id="140011444"/>
<dbReference type="PROSITE" id="PS50827">
    <property type="entry name" value="DDT"/>
    <property type="match status" value="1"/>
</dbReference>
<gene>
    <name evidence="14" type="primary">LOC140011444</name>
</gene>
<dbReference type="PANTHER" id="PTHR31169">
    <property type="entry name" value="OS05G0300700 PROTEIN"/>
    <property type="match status" value="1"/>
</dbReference>
<keyword evidence="8" id="KW-0804">Transcription</keyword>
<evidence type="ECO:0000313" key="13">
    <source>
        <dbReference type="Proteomes" id="UP001652660"/>
    </source>
</evidence>
<feature type="region of interest" description="Disordered" evidence="11">
    <location>
        <begin position="389"/>
        <end position="422"/>
    </location>
</feature>
<evidence type="ECO:0000256" key="3">
    <source>
        <dbReference type="ARBA" id="ARBA00022490"/>
    </source>
</evidence>
<reference evidence="14" key="1">
    <citation type="submission" date="2025-08" db="UniProtKB">
        <authorList>
            <consortium name="RefSeq"/>
        </authorList>
    </citation>
    <scope>IDENTIFICATION</scope>
    <source>
        <tissue evidence="14">Leaves</tissue>
    </source>
</reference>
<keyword evidence="7" id="KW-0805">Transcription regulation</keyword>
<dbReference type="RefSeq" id="XP_071916382.1">
    <property type="nucleotide sequence ID" value="XM_072060281.1"/>
</dbReference>
<dbReference type="Pfam" id="PF10497">
    <property type="entry name" value="zf-4CXXC_R1"/>
    <property type="match status" value="1"/>
</dbReference>
<keyword evidence="6" id="KW-0832">Ubl conjugation</keyword>
<feature type="compositionally biased region" description="Polar residues" evidence="11">
    <location>
        <begin position="1"/>
        <end position="13"/>
    </location>
</feature>
<evidence type="ECO:0000256" key="4">
    <source>
        <dbReference type="ARBA" id="ARBA00022499"/>
    </source>
</evidence>
<keyword evidence="10" id="KW-0175">Coiled coil</keyword>
<name>A0ABM4VA32_COFAR</name>
<dbReference type="Proteomes" id="UP001652660">
    <property type="component" value="Chromosome 7e"/>
</dbReference>
<evidence type="ECO:0000313" key="14">
    <source>
        <dbReference type="RefSeq" id="XP_071916382.1"/>
    </source>
</evidence>
<protein>
    <submittedName>
        <fullName evidence="14">Uncharacterized protein isoform X1</fullName>
    </submittedName>
</protein>
<evidence type="ECO:0000256" key="11">
    <source>
        <dbReference type="SAM" id="MobiDB-lite"/>
    </source>
</evidence>
<keyword evidence="9" id="KW-0539">Nucleus</keyword>
<feature type="region of interest" description="Disordered" evidence="11">
    <location>
        <begin position="350"/>
        <end position="377"/>
    </location>
</feature>
<keyword evidence="4" id="KW-1017">Isopeptide bond</keyword>
<dbReference type="InterPro" id="IPR040221">
    <property type="entry name" value="CDCA7/CDA7L"/>
</dbReference>
<feature type="region of interest" description="Disordered" evidence="11">
    <location>
        <begin position="218"/>
        <end position="248"/>
    </location>
</feature>
<feature type="compositionally biased region" description="Basic and acidic residues" evidence="11">
    <location>
        <begin position="311"/>
        <end position="320"/>
    </location>
</feature>
<dbReference type="SMART" id="SM00571">
    <property type="entry name" value="DDT"/>
    <property type="match status" value="1"/>
</dbReference>
<organism evidence="13 14">
    <name type="scientific">Coffea arabica</name>
    <name type="common">Arabian coffee</name>
    <dbReference type="NCBI Taxonomy" id="13443"/>
    <lineage>
        <taxon>Eukaryota</taxon>
        <taxon>Viridiplantae</taxon>
        <taxon>Streptophyta</taxon>
        <taxon>Embryophyta</taxon>
        <taxon>Tracheophyta</taxon>
        <taxon>Spermatophyta</taxon>
        <taxon>Magnoliopsida</taxon>
        <taxon>eudicotyledons</taxon>
        <taxon>Gunneridae</taxon>
        <taxon>Pentapetalae</taxon>
        <taxon>asterids</taxon>
        <taxon>lamiids</taxon>
        <taxon>Gentianales</taxon>
        <taxon>Rubiaceae</taxon>
        <taxon>Ixoroideae</taxon>
        <taxon>Gardenieae complex</taxon>
        <taxon>Bertiereae - Coffeeae clade</taxon>
        <taxon>Coffeeae</taxon>
        <taxon>Coffea</taxon>
    </lineage>
</organism>
<feature type="region of interest" description="Disordered" evidence="11">
    <location>
        <begin position="1"/>
        <end position="56"/>
    </location>
</feature>
<keyword evidence="13" id="KW-1185">Reference proteome</keyword>
<sequence length="776" mass="86497">MAITSTSSPQPDRSVSAKKNKIKSPNSKVDYENKSHKKLSKKDLSSPAKRNNNPGIRLIHGRIYDSHNGKTCHQCRQKTRDFAAECKNMQKDKLCPIKFCHKCLLNRYGEKAEEVGVLQDWSCPKCRGICNCSQCMKKRGHLPTGILVRAAKQNGFSSVSAMLQVKGPMTCYEEKSVKGIDALPRKRAAPNKMEVMTSSPRKQGKENAFDGKINSNSCASPLASNQVEKKSKKVKVEPSNEMNNGSARGHVEANDLATKPMKFQGKREEKYGLDDGSLQKEASCMGGEKKPKKMAVEGSNGKQDGNILKDGTIKEPINPEEKKLKKLKQDKLKEMHNGNKNDNAFVRRTSPRRHQISNGTSKKVAKSKNDSDPPEMMQCDAKVSVQGFAESTNKKERKEEDVIGSEVLASDDRKNNNHHGTHAGTVLETLHIDTKDQRFQNSDMESGIVLPHGTELTSVHDIQIPPEDVGKALQFLEFCAVFGKVLGVKKEQPECVLRDLIYGRSSRRGKYSVTVQFLIKLLSVIRKDRGQTCLPLSPTYGQNSWINALTECISESGSISKSLDLNGLDKGANGYENLNSSKKLIILNLLCDEVLGTLKIRNWMENQVSKAAEIAKEDKERVLAAKDKEKRLKQKIQDEIAKAIIEKNGDFLSVSEHDAVISKIKREAARAHSELLESIGLQSKNNQSSDAVRTEPVYLGTNGHAYWRLKCLSNKSDILLQDVGTGDTSASDEKWFGFEEEQKEVLERRINSLRGKRLRAKRVPLQQQSQSNGNFP</sequence>
<feature type="compositionally biased region" description="Basic and acidic residues" evidence="11">
    <location>
        <begin position="392"/>
        <end position="401"/>
    </location>
</feature>
<feature type="coiled-coil region" evidence="10">
    <location>
        <begin position="615"/>
        <end position="646"/>
    </location>
</feature>
<evidence type="ECO:0000256" key="8">
    <source>
        <dbReference type="ARBA" id="ARBA00023163"/>
    </source>
</evidence>
<evidence type="ECO:0000259" key="12">
    <source>
        <dbReference type="PROSITE" id="PS50827"/>
    </source>
</evidence>
<proteinExistence type="predicted"/>
<evidence type="ECO:0000256" key="1">
    <source>
        <dbReference type="ARBA" id="ARBA00004123"/>
    </source>
</evidence>
<evidence type="ECO:0000256" key="6">
    <source>
        <dbReference type="ARBA" id="ARBA00022843"/>
    </source>
</evidence>
<keyword evidence="3" id="KW-0963">Cytoplasm</keyword>
<evidence type="ECO:0000256" key="2">
    <source>
        <dbReference type="ARBA" id="ARBA00004496"/>
    </source>
</evidence>
<feature type="domain" description="DDT" evidence="12">
    <location>
        <begin position="466"/>
        <end position="531"/>
    </location>
</feature>